<proteinExistence type="predicted"/>
<evidence type="ECO:0000313" key="1">
    <source>
        <dbReference type="EMBL" id="EGV31172.1"/>
    </source>
</evidence>
<keyword evidence="2" id="KW-1185">Reference proteome</keyword>
<dbReference type="SUPFAM" id="SSF53474">
    <property type="entry name" value="alpha/beta-Hydrolases"/>
    <property type="match status" value="1"/>
</dbReference>
<reference evidence="1 2" key="1">
    <citation type="submission" date="2011-06" db="EMBL/GenBank/DDBJ databases">
        <title>The draft genome of Thiorhodococcus drewsii AZ1.</title>
        <authorList>
            <consortium name="US DOE Joint Genome Institute (JGI-PGF)"/>
            <person name="Lucas S."/>
            <person name="Han J."/>
            <person name="Lapidus A."/>
            <person name="Cheng J.-F."/>
            <person name="Goodwin L."/>
            <person name="Pitluck S."/>
            <person name="Peters L."/>
            <person name="Land M.L."/>
            <person name="Hauser L."/>
            <person name="Vogl K."/>
            <person name="Liu Z."/>
            <person name="Imhoff J."/>
            <person name="Thiel V."/>
            <person name="Frigaard N.-U."/>
            <person name="Bryant D.A."/>
            <person name="Woyke T.J."/>
        </authorList>
    </citation>
    <scope>NUCLEOTIDE SEQUENCE [LARGE SCALE GENOMIC DNA]</scope>
    <source>
        <strain evidence="1 2">AZ1</strain>
    </source>
</reference>
<comment type="caution">
    <text evidence="1">The sequence shown here is derived from an EMBL/GenBank/DDBJ whole genome shotgun (WGS) entry which is preliminary data.</text>
</comment>
<gene>
    <name evidence="1" type="ORF">ThidrDRAFT_2277</name>
</gene>
<dbReference type="AlphaFoldDB" id="G2E1W4"/>
<dbReference type="Proteomes" id="UP000004200">
    <property type="component" value="Unassembled WGS sequence"/>
</dbReference>
<evidence type="ECO:0008006" key="3">
    <source>
        <dbReference type="Google" id="ProtNLM"/>
    </source>
</evidence>
<accession>G2E1W4</accession>
<protein>
    <recommendedName>
        <fullName evidence="3">Alpha/beta hydrolase</fullName>
    </recommendedName>
</protein>
<organism evidence="1 2">
    <name type="scientific">Thiorhodococcus drewsii AZ1</name>
    <dbReference type="NCBI Taxonomy" id="765913"/>
    <lineage>
        <taxon>Bacteria</taxon>
        <taxon>Pseudomonadati</taxon>
        <taxon>Pseudomonadota</taxon>
        <taxon>Gammaproteobacteria</taxon>
        <taxon>Chromatiales</taxon>
        <taxon>Chromatiaceae</taxon>
        <taxon>Thiorhodococcus</taxon>
    </lineage>
</organism>
<dbReference type="Gene3D" id="3.40.50.1820">
    <property type="entry name" value="alpha/beta hydrolase"/>
    <property type="match status" value="1"/>
</dbReference>
<dbReference type="PROSITE" id="PS51257">
    <property type="entry name" value="PROKAR_LIPOPROTEIN"/>
    <property type="match status" value="1"/>
</dbReference>
<dbReference type="InterPro" id="IPR029058">
    <property type="entry name" value="AB_hydrolase_fold"/>
</dbReference>
<dbReference type="STRING" id="765913.ThidrDRAFT_2277"/>
<dbReference type="EMBL" id="AFWT01000014">
    <property type="protein sequence ID" value="EGV31172.1"/>
    <property type="molecule type" value="Genomic_DNA"/>
</dbReference>
<evidence type="ECO:0000313" key="2">
    <source>
        <dbReference type="Proteomes" id="UP000004200"/>
    </source>
</evidence>
<dbReference type="RefSeq" id="WP_007040990.1">
    <property type="nucleotide sequence ID" value="NZ_AFWT01000014.1"/>
</dbReference>
<name>G2E1W4_9GAMM</name>
<sequence>MPPARSVARPLIVLLVCCLIGGCSLSAVGSRQLDLLVSDYGMRRLLVEGEGYWHLVLLRGDPLSAPVVHIYLEGDGLPWSGPRRISLDPGPRDPLALRLMVQDPTPSIYLGRPCYHGLAESAGCSPWMWTFGRYSPQVVGSMTAALRRLWPPKDRPRLTLIGYSGGGVIGFLMAERLTEVERLVTLAANLDVDAWSEAHGYSRLEGSLNPALRAPLPGSIAQIHLLGDRDAIVPPVTISRFRSANPRAEYLRVRGYDHRCCWSEGWKGILAGMRRRSPSVGSVELPAHAGIDPVVHPVPFVEHGVVVHEGGDAAREDGREP</sequence>
<dbReference type="eggNOG" id="COG3319">
    <property type="taxonomic scope" value="Bacteria"/>
</dbReference>